<reference evidence="2" key="1">
    <citation type="submission" date="2022-06" db="EMBL/GenBank/DDBJ databases">
        <title>Genome Sequence of Candolleomyces eurysporus.</title>
        <authorList>
            <person name="Buettner E."/>
        </authorList>
    </citation>
    <scope>NUCLEOTIDE SEQUENCE</scope>
    <source>
        <strain evidence="2">VTCC 930004</strain>
    </source>
</reference>
<dbReference type="EMBL" id="JANBPK010001083">
    <property type="protein sequence ID" value="KAJ2926106.1"/>
    <property type="molecule type" value="Genomic_DNA"/>
</dbReference>
<sequence>MEVDLDEYGGIPMDIDEEYEVDTLLDDDDDYGPYSLEAAQLSIPTFHYNLSRTFDDDYLNEEILKPLHGGIIVPKPREAVDDDGYSADVEDAVKYNRPRSSSRLPPVRDSGDEEKPVVEESDTFRSSGQSGAISTSIAEVSAPSTSSGPLASTRPIPTVSGIKEEPTSPRIPPRT</sequence>
<dbReference type="OrthoDB" id="10483210at2759"/>
<comment type="caution">
    <text evidence="2">The sequence shown here is derived from an EMBL/GenBank/DDBJ whole genome shotgun (WGS) entry which is preliminary data.</text>
</comment>
<feature type="non-terminal residue" evidence="2">
    <location>
        <position position="175"/>
    </location>
</feature>
<gene>
    <name evidence="2" type="ORF">H1R20_g10993</name>
</gene>
<evidence type="ECO:0000313" key="2">
    <source>
        <dbReference type="EMBL" id="KAJ2926106.1"/>
    </source>
</evidence>
<organism evidence="2 3">
    <name type="scientific">Candolleomyces eurysporus</name>
    <dbReference type="NCBI Taxonomy" id="2828524"/>
    <lineage>
        <taxon>Eukaryota</taxon>
        <taxon>Fungi</taxon>
        <taxon>Dikarya</taxon>
        <taxon>Basidiomycota</taxon>
        <taxon>Agaricomycotina</taxon>
        <taxon>Agaricomycetes</taxon>
        <taxon>Agaricomycetidae</taxon>
        <taxon>Agaricales</taxon>
        <taxon>Agaricineae</taxon>
        <taxon>Psathyrellaceae</taxon>
        <taxon>Candolleomyces</taxon>
    </lineage>
</organism>
<evidence type="ECO:0000313" key="3">
    <source>
        <dbReference type="Proteomes" id="UP001140091"/>
    </source>
</evidence>
<proteinExistence type="predicted"/>
<accession>A0A9W8MD35</accession>
<dbReference type="AlphaFoldDB" id="A0A9W8MD35"/>
<feature type="compositionally biased region" description="Acidic residues" evidence="1">
    <location>
        <begin position="80"/>
        <end position="90"/>
    </location>
</feature>
<evidence type="ECO:0000256" key="1">
    <source>
        <dbReference type="SAM" id="MobiDB-lite"/>
    </source>
</evidence>
<protein>
    <submittedName>
        <fullName evidence="2">Uncharacterized protein</fullName>
    </submittedName>
</protein>
<name>A0A9W8MD35_9AGAR</name>
<feature type="compositionally biased region" description="Basic and acidic residues" evidence="1">
    <location>
        <begin position="109"/>
        <end position="118"/>
    </location>
</feature>
<feature type="region of interest" description="Disordered" evidence="1">
    <location>
        <begin position="74"/>
        <end position="175"/>
    </location>
</feature>
<feature type="compositionally biased region" description="Polar residues" evidence="1">
    <location>
        <begin position="124"/>
        <end position="150"/>
    </location>
</feature>
<keyword evidence="3" id="KW-1185">Reference proteome</keyword>
<dbReference type="Proteomes" id="UP001140091">
    <property type="component" value="Unassembled WGS sequence"/>
</dbReference>